<dbReference type="InterPro" id="IPR000873">
    <property type="entry name" value="AMP-dep_synth/lig_dom"/>
</dbReference>
<dbReference type="Pfam" id="PF13193">
    <property type="entry name" value="AMP-binding_C"/>
    <property type="match status" value="1"/>
</dbReference>
<feature type="domain" description="AMP-binding enzyme C-terminal" evidence="4">
    <location>
        <begin position="454"/>
        <end position="526"/>
    </location>
</feature>
<dbReference type="InterPro" id="IPR025110">
    <property type="entry name" value="AMP-bd_C"/>
</dbReference>
<proteinExistence type="inferred from homology"/>
<dbReference type="InterPro" id="IPR042099">
    <property type="entry name" value="ANL_N_sf"/>
</dbReference>
<dbReference type="Gene3D" id="3.30.300.30">
    <property type="match status" value="1"/>
</dbReference>
<gene>
    <name evidence="5" type="ORF">GCM10023200_25220</name>
</gene>
<dbReference type="InterPro" id="IPR045851">
    <property type="entry name" value="AMP-bd_C_sf"/>
</dbReference>
<organism evidence="5 6">
    <name type="scientific">Actinomycetospora chlora</name>
    <dbReference type="NCBI Taxonomy" id="663608"/>
    <lineage>
        <taxon>Bacteria</taxon>
        <taxon>Bacillati</taxon>
        <taxon>Actinomycetota</taxon>
        <taxon>Actinomycetes</taxon>
        <taxon>Pseudonocardiales</taxon>
        <taxon>Pseudonocardiaceae</taxon>
        <taxon>Actinomycetospora</taxon>
    </lineage>
</organism>
<dbReference type="PANTHER" id="PTHR43201">
    <property type="entry name" value="ACYL-COA SYNTHETASE"/>
    <property type="match status" value="1"/>
</dbReference>
<dbReference type="EMBL" id="BAABHO010000017">
    <property type="protein sequence ID" value="GAA4789466.1"/>
    <property type="molecule type" value="Genomic_DNA"/>
</dbReference>
<reference evidence="6" key="1">
    <citation type="journal article" date="2019" name="Int. J. Syst. Evol. Microbiol.">
        <title>The Global Catalogue of Microorganisms (GCM) 10K type strain sequencing project: providing services to taxonomists for standard genome sequencing and annotation.</title>
        <authorList>
            <consortium name="The Broad Institute Genomics Platform"/>
            <consortium name="The Broad Institute Genome Sequencing Center for Infectious Disease"/>
            <person name="Wu L."/>
            <person name="Ma J."/>
        </authorList>
    </citation>
    <scope>NUCLEOTIDE SEQUENCE [LARGE SCALE GENOMIC DNA]</scope>
    <source>
        <strain evidence="6">JCM 17979</strain>
    </source>
</reference>
<evidence type="ECO:0000313" key="5">
    <source>
        <dbReference type="EMBL" id="GAA4789466.1"/>
    </source>
</evidence>
<accession>A0ABP9B2G9</accession>
<keyword evidence="2" id="KW-0436">Ligase</keyword>
<dbReference type="SUPFAM" id="SSF56801">
    <property type="entry name" value="Acetyl-CoA synthetase-like"/>
    <property type="match status" value="1"/>
</dbReference>
<dbReference type="Pfam" id="PF00501">
    <property type="entry name" value="AMP-binding"/>
    <property type="match status" value="1"/>
</dbReference>
<dbReference type="PANTHER" id="PTHR43201:SF5">
    <property type="entry name" value="MEDIUM-CHAIN ACYL-COA LIGASE ACSF2, MITOCHONDRIAL"/>
    <property type="match status" value="1"/>
</dbReference>
<dbReference type="Gene3D" id="3.40.50.12780">
    <property type="entry name" value="N-terminal domain of ligase-like"/>
    <property type="match status" value="1"/>
</dbReference>
<evidence type="ECO:0000313" key="6">
    <source>
        <dbReference type="Proteomes" id="UP001500928"/>
    </source>
</evidence>
<keyword evidence="6" id="KW-1185">Reference proteome</keyword>
<evidence type="ECO:0000256" key="2">
    <source>
        <dbReference type="ARBA" id="ARBA00022598"/>
    </source>
</evidence>
<evidence type="ECO:0000259" key="3">
    <source>
        <dbReference type="Pfam" id="PF00501"/>
    </source>
</evidence>
<evidence type="ECO:0000256" key="1">
    <source>
        <dbReference type="ARBA" id="ARBA00006432"/>
    </source>
</evidence>
<comment type="caution">
    <text evidence="5">The sequence shown here is derived from an EMBL/GenBank/DDBJ whole genome shotgun (WGS) entry which is preliminary data.</text>
</comment>
<comment type="similarity">
    <text evidence="1">Belongs to the ATP-dependent AMP-binding enzyme family.</text>
</comment>
<feature type="domain" description="AMP-dependent synthetase/ligase" evidence="3">
    <location>
        <begin position="16"/>
        <end position="402"/>
    </location>
</feature>
<name>A0ABP9B2G9_9PSEU</name>
<dbReference type="Proteomes" id="UP001500928">
    <property type="component" value="Unassembled WGS sequence"/>
</dbReference>
<dbReference type="RefSeq" id="WP_345414799.1">
    <property type="nucleotide sequence ID" value="NZ_BAABHO010000017.1"/>
</dbReference>
<protein>
    <submittedName>
        <fullName evidence="5">Class I adenylate-forming enzyme family protein</fullName>
    </submittedName>
</protein>
<evidence type="ECO:0000259" key="4">
    <source>
        <dbReference type="Pfam" id="PF13193"/>
    </source>
</evidence>
<sequence>MADTVTDTVPTLPRLFARAAGTSPDRDCVVFPDGRRSYGEVDAAAVAVARSLVALGVRPGDAVGALMPNCPDFVPVMLGASMAGALFVPVNARLAPREIAHVVVDSAMTVLLTTDDVVDHVDFVARLHLALPELAAGAPGSTPPLAAAPGLRHVVVLGERPAAGFLDRPVFLAAGEAVDPADVRATAAAVGPDDPYIMMYTSGTTAAPKGCPLRHGSVVGLGRALGREALRMTADDRMWNPLPMFHVSAQAPMMAVFDAGAAWVSMTHFDPDLALDEIERERATLLWPAYPTLTAPLLHHPRYTPDTFRRVRAVLTVGPPDLLRGYQERLPHTAHVSCYGSTETGGVAIMGRPGDPLEERLTSGKPFAGVEAQVRDPLTGEVLPPGGTGPLWIRGFNVFTGYRNDPEKTAASFDRDGWFATGDLASVDAAGNLTFRGRTKDMLKVGGENVGALEVETYLTGHPDIALAGVVGVPDARYGEVPAAFVELAPGASLTADDVLAYCRAGLARYKVPRYVRFVTEWPTSATKVQKFRLRDRILAELGITEPLEDSPWIST</sequence>